<evidence type="ECO:0000256" key="1">
    <source>
        <dbReference type="ARBA" id="ARBA00007689"/>
    </source>
</evidence>
<name>A0A7W6PQR0_9HYPH</name>
<reference evidence="3 4" key="1">
    <citation type="submission" date="2020-08" db="EMBL/GenBank/DDBJ databases">
        <title>Genomic Encyclopedia of Type Strains, Phase IV (KMG-IV): sequencing the most valuable type-strain genomes for metagenomic binning, comparative biology and taxonomic classification.</title>
        <authorList>
            <person name="Goeker M."/>
        </authorList>
    </citation>
    <scope>NUCLEOTIDE SEQUENCE [LARGE SCALE GENOMIC DNA]</scope>
    <source>
        <strain evidence="3 4">DSM 29514</strain>
    </source>
</reference>
<accession>A0A7W6PQR0</accession>
<proteinExistence type="inferred from homology"/>
<keyword evidence="4" id="KW-1185">Reference proteome</keyword>
<comment type="caution">
    <text evidence="3">The sequence shown here is derived from an EMBL/GenBank/DDBJ whole genome shotgun (WGS) entry which is preliminary data.</text>
</comment>
<dbReference type="InterPro" id="IPR005545">
    <property type="entry name" value="YCII"/>
</dbReference>
<evidence type="ECO:0000259" key="2">
    <source>
        <dbReference type="Pfam" id="PF03795"/>
    </source>
</evidence>
<dbReference type="RefSeq" id="WP_165131235.1">
    <property type="nucleotide sequence ID" value="NZ_CP049249.1"/>
</dbReference>
<gene>
    <name evidence="3" type="ORF">GGQ72_003002</name>
</gene>
<feature type="domain" description="YCII-related" evidence="2">
    <location>
        <begin position="1"/>
        <end position="87"/>
    </location>
</feature>
<dbReference type="InterPro" id="IPR011008">
    <property type="entry name" value="Dimeric_a/b-barrel"/>
</dbReference>
<protein>
    <recommendedName>
        <fullName evidence="2">YCII-related domain-containing protein</fullName>
    </recommendedName>
</protein>
<evidence type="ECO:0000313" key="4">
    <source>
        <dbReference type="Proteomes" id="UP000519897"/>
    </source>
</evidence>
<organism evidence="3 4">
    <name type="scientific">Rhizobium rhizoryzae</name>
    <dbReference type="NCBI Taxonomy" id="451876"/>
    <lineage>
        <taxon>Bacteria</taxon>
        <taxon>Pseudomonadati</taxon>
        <taxon>Pseudomonadota</taxon>
        <taxon>Alphaproteobacteria</taxon>
        <taxon>Hyphomicrobiales</taxon>
        <taxon>Rhizobiaceae</taxon>
        <taxon>Rhizobium/Agrobacterium group</taxon>
        <taxon>Rhizobium</taxon>
    </lineage>
</organism>
<dbReference type="EMBL" id="JACIEC010000003">
    <property type="protein sequence ID" value="MBB4144445.1"/>
    <property type="molecule type" value="Genomic_DNA"/>
</dbReference>
<dbReference type="Gene3D" id="3.30.70.1060">
    <property type="entry name" value="Dimeric alpha+beta barrel"/>
    <property type="match status" value="1"/>
</dbReference>
<dbReference type="AlphaFoldDB" id="A0A7W6PQR0"/>
<evidence type="ECO:0000313" key="3">
    <source>
        <dbReference type="EMBL" id="MBB4144445.1"/>
    </source>
</evidence>
<sequence length="94" mass="10337">MLAIRFALSDPAKAEERNALVDEHKAHLRSGHVSIVQSGPINDASGVYCGGVVVASVGSMDEMRQFSERDPFVMHGVYSSVSIYEWRPTISNRD</sequence>
<comment type="similarity">
    <text evidence="1">Belongs to the YciI family.</text>
</comment>
<dbReference type="SUPFAM" id="SSF54909">
    <property type="entry name" value="Dimeric alpha+beta barrel"/>
    <property type="match status" value="1"/>
</dbReference>
<dbReference type="Proteomes" id="UP000519897">
    <property type="component" value="Unassembled WGS sequence"/>
</dbReference>
<dbReference type="Pfam" id="PF03795">
    <property type="entry name" value="YCII"/>
    <property type="match status" value="1"/>
</dbReference>